<dbReference type="Proteomes" id="UP000722625">
    <property type="component" value="Unassembled WGS sequence"/>
</dbReference>
<feature type="signal peptide" evidence="1">
    <location>
        <begin position="1"/>
        <end position="20"/>
    </location>
</feature>
<name>A0ABS5PC89_9FLAO</name>
<evidence type="ECO:0000313" key="3">
    <source>
        <dbReference type="Proteomes" id="UP000722625"/>
    </source>
</evidence>
<sequence length="455" mass="50207">MKIKLIILLSFISFSFSSFGINNTVIKKSGNPISVLEFGAIGNGIIDDSEAFQKAIIYSIKNKQTLYVPKTSKSYNLNKSIRVSLSRGEKINIISNGATITPKINDVATAYKLTSFKEHVFISIGREFNSINTLENPEENYDTAIAISGLIFDGINQKSTEVITSYDNDIYIGGQFIAEKVAIENCIFKNILGYGIRIHEVSESKIKQCKFINVGGRGLTPFANKSDLDAFGDAIFHAKINANANIVIEDCSFYGKKSNNRRSRSALTFEFSLFPYKVYLKKLNIEGYAKCLHIEEKATTFFQLENVKMRDFNFGIVNALNDGTEVHLNNCTVNVGLNDGNDSGDALAFLNYNSSAKIYVNNSSLDFNGKPSAYQSAVGLVKVENSTINGNNTNFFFADGNTVFLNCKFVNFGGPGMSFFSNNPKNSYQIKNSTFKGSSISSVKASNVELDIKNN</sequence>
<feature type="chain" id="PRO_5045757303" description="Pectate lyase superfamily protein domain-containing protein" evidence="1">
    <location>
        <begin position="21"/>
        <end position="455"/>
    </location>
</feature>
<organism evidence="2 3">
    <name type="scientific">Flavobacterium psychroterrae</name>
    <dbReference type="NCBI Taxonomy" id="2133767"/>
    <lineage>
        <taxon>Bacteria</taxon>
        <taxon>Pseudomonadati</taxon>
        <taxon>Bacteroidota</taxon>
        <taxon>Flavobacteriia</taxon>
        <taxon>Flavobacteriales</taxon>
        <taxon>Flavobacteriaceae</taxon>
        <taxon>Flavobacterium</taxon>
    </lineage>
</organism>
<dbReference type="SUPFAM" id="SSF51126">
    <property type="entry name" value="Pectin lyase-like"/>
    <property type="match status" value="2"/>
</dbReference>
<proteinExistence type="predicted"/>
<dbReference type="EMBL" id="JAGYVZ010000011">
    <property type="protein sequence ID" value="MBS7231919.1"/>
    <property type="molecule type" value="Genomic_DNA"/>
</dbReference>
<gene>
    <name evidence="2" type="ORF">KHA90_12885</name>
</gene>
<dbReference type="RefSeq" id="WP_213300550.1">
    <property type="nucleotide sequence ID" value="NZ_JAGYVZ010000011.1"/>
</dbReference>
<comment type="caution">
    <text evidence="2">The sequence shown here is derived from an EMBL/GenBank/DDBJ whole genome shotgun (WGS) entry which is preliminary data.</text>
</comment>
<dbReference type="InterPro" id="IPR011050">
    <property type="entry name" value="Pectin_lyase_fold/virulence"/>
</dbReference>
<protein>
    <recommendedName>
        <fullName evidence="4">Pectate lyase superfamily protein domain-containing protein</fullName>
    </recommendedName>
</protein>
<evidence type="ECO:0008006" key="4">
    <source>
        <dbReference type="Google" id="ProtNLM"/>
    </source>
</evidence>
<dbReference type="InterPro" id="IPR012334">
    <property type="entry name" value="Pectin_lyas_fold"/>
</dbReference>
<reference evidence="2 3" key="1">
    <citation type="journal article" date="2018" name="Int. J. Syst. Evol. Microbiol.">
        <title>Flavobacterium chryseum sp. nov. and Flavobacterium psychroterrae sp. nov., novel environmental bacteria isolated from Antarctica.</title>
        <authorList>
            <person name="Kralova S."/>
            <person name="Svec P."/>
            <person name="Busse H.J."/>
            <person name="Stankova E."/>
            <person name="Vaczi P."/>
            <person name="Sedlacek I."/>
        </authorList>
    </citation>
    <scope>NUCLEOTIDE SEQUENCE [LARGE SCALE GENOMIC DNA]</scope>
    <source>
        <strain evidence="2 3">CCM 8827</strain>
    </source>
</reference>
<keyword evidence="1" id="KW-0732">Signal</keyword>
<evidence type="ECO:0000256" key="1">
    <source>
        <dbReference type="SAM" id="SignalP"/>
    </source>
</evidence>
<evidence type="ECO:0000313" key="2">
    <source>
        <dbReference type="EMBL" id="MBS7231919.1"/>
    </source>
</evidence>
<keyword evidence="3" id="KW-1185">Reference proteome</keyword>
<accession>A0ABS5PC89</accession>
<dbReference type="Gene3D" id="2.160.20.10">
    <property type="entry name" value="Single-stranded right-handed beta-helix, Pectin lyase-like"/>
    <property type="match status" value="1"/>
</dbReference>